<dbReference type="RefSeq" id="WP_090261043.1">
    <property type="nucleotide sequence ID" value="NZ_FOIR01000005.1"/>
</dbReference>
<dbReference type="EMBL" id="FOIR01000005">
    <property type="protein sequence ID" value="SEW43055.1"/>
    <property type="molecule type" value="Genomic_DNA"/>
</dbReference>
<dbReference type="Gene3D" id="2.60.40.4070">
    <property type="match status" value="1"/>
</dbReference>
<evidence type="ECO:0000313" key="3">
    <source>
        <dbReference type="EMBL" id="SEW43055.1"/>
    </source>
</evidence>
<organism evidence="3 4">
    <name type="scientific">Roseivirga pacifica</name>
    <dbReference type="NCBI Taxonomy" id="1267423"/>
    <lineage>
        <taxon>Bacteria</taxon>
        <taxon>Pseudomonadati</taxon>
        <taxon>Bacteroidota</taxon>
        <taxon>Cytophagia</taxon>
        <taxon>Cytophagales</taxon>
        <taxon>Roseivirgaceae</taxon>
        <taxon>Roseivirga</taxon>
    </lineage>
</organism>
<dbReference type="PANTHER" id="PTHR43739:SF5">
    <property type="entry name" value="EXO-ALPHA-SIALIDASE"/>
    <property type="match status" value="1"/>
</dbReference>
<dbReference type="InterPro" id="IPR015943">
    <property type="entry name" value="WD40/YVTN_repeat-like_dom_sf"/>
</dbReference>
<keyword evidence="4" id="KW-1185">Reference proteome</keyword>
<sequence length="965" mass="105738">MRKKLSQKYLIAGVMAYVLFWSIIIFLPKKEHEALVVDFPEAKAEMGEEREAEVGDEREDLQSRYEYEQQMLANPQTGVVPQDMRSRELTFAKARLRQQYLREYALAAKGEQAQEEVLTWRSIGPNNFGGRTRAFALDVLDENIWLAGGVTGGMWRSTDAGASWQKMTQANEIQSVTAVTQDVRAGKENVWYYGTGELVGNSAREAGAPFRGDGLFKSTDGGLTWQPLTSTQSTPTEFASPFQYVWDITTDPNSADDVVMAAVFGGIVRSEDGGLTWETVLGVDLLDLAPNTDLNNIVSNFYTDIHRTSDGTFYASISDITNDNQELSPLGGVYKSTDGINWDKVVPSNSSSPKRRTEIGSSAGNPDLVYLLSVLQRNGRIETDLYRYNNATGVVTNLSANMPSGENDLATFDSQGSYNTVVAVHPTDPNLVVIGGTNLYKSTDGFTTAENVSWIGGYDPDQEDIENGGSLYENHHPDQHGIAFLPSNPNVMISANDGGIFRTDDVYVDRPVYQSKNNGYKTTQFYTGTVSQFPTDNFVLGGTQDNGSILTYTNDNIGAQPNGSRVIGGDGAFTATTRLGIYYYMSSQNSRIFRLTFNEDEQLTSFARVDPVGGGSNVDPTRRYLFINPFVLDPSNQNRMYLAGGEVVWRNRNLSQVSAGSDSPTSTNWSKLERTEIPEGVVSAVSASTKPDNIVYYGTSGGRVYRIDDASTEGYSVTDITAPDFIEGAYVRSIAINPENADEILVSFSNYGIPSIYSSTDGGLTYTDVSGSLEENPDGSGNGPSVRWVNMVPKIDGSLAYYAATSTGLYSTESLNGQSTVWEQESPAEIGNSVVNMVDYRRSDGQILAATHGNGLFVSQIDNVEPDEDTPGADGFEFTGLTPNPFSDFVTISFNLPETDFTLLRIYDSSGRMVYLNSGSVGFTGQNEFYWDGVNVLNQPVPNGIYLVRLTYRAQNLTKRVILSR</sequence>
<keyword evidence="1" id="KW-1133">Transmembrane helix</keyword>
<evidence type="ECO:0000256" key="1">
    <source>
        <dbReference type="SAM" id="Phobius"/>
    </source>
</evidence>
<dbReference type="SUPFAM" id="SSF110296">
    <property type="entry name" value="Oligoxyloglucan reducing end-specific cellobiohydrolase"/>
    <property type="match status" value="2"/>
</dbReference>
<dbReference type="GeneID" id="99988589"/>
<dbReference type="NCBIfam" id="TIGR04183">
    <property type="entry name" value="Por_Secre_tail"/>
    <property type="match status" value="1"/>
</dbReference>
<reference evidence="4" key="1">
    <citation type="submission" date="2016-10" db="EMBL/GenBank/DDBJ databases">
        <authorList>
            <person name="Varghese N."/>
            <person name="Submissions S."/>
        </authorList>
    </citation>
    <scope>NUCLEOTIDE SEQUENCE [LARGE SCALE GENOMIC DNA]</scope>
    <source>
        <strain evidence="4">CGMCC 1.12402</strain>
    </source>
</reference>
<proteinExistence type="predicted"/>
<dbReference type="STRING" id="1267423.SAMN05216290_3923"/>
<protein>
    <submittedName>
        <fullName evidence="3">Por secretion system C-terminal sorting domain-containing protein</fullName>
    </submittedName>
</protein>
<dbReference type="PANTHER" id="PTHR43739">
    <property type="entry name" value="XYLOGLUCANASE (EUROFUNG)"/>
    <property type="match status" value="1"/>
</dbReference>
<accession>A0A1I0RPN9</accession>
<name>A0A1I0RPN9_9BACT</name>
<dbReference type="CDD" id="cd15482">
    <property type="entry name" value="Sialidase_non-viral"/>
    <property type="match status" value="1"/>
</dbReference>
<dbReference type="GO" id="GO:0010411">
    <property type="term" value="P:xyloglucan metabolic process"/>
    <property type="evidence" value="ECO:0007669"/>
    <property type="project" value="TreeGrafter"/>
</dbReference>
<dbReference type="AlphaFoldDB" id="A0A1I0RPN9"/>
<dbReference type="InterPro" id="IPR026444">
    <property type="entry name" value="Secre_tail"/>
</dbReference>
<gene>
    <name evidence="3" type="ORF">SAMN05216290_3923</name>
</gene>
<dbReference type="OrthoDB" id="9757947at2"/>
<keyword evidence="1" id="KW-0812">Transmembrane</keyword>
<keyword evidence="1" id="KW-0472">Membrane</keyword>
<evidence type="ECO:0000313" key="4">
    <source>
        <dbReference type="Proteomes" id="UP000199437"/>
    </source>
</evidence>
<dbReference type="Proteomes" id="UP000199437">
    <property type="component" value="Unassembled WGS sequence"/>
</dbReference>
<dbReference type="Pfam" id="PF18962">
    <property type="entry name" value="Por_Secre_tail"/>
    <property type="match status" value="1"/>
</dbReference>
<feature type="transmembrane region" description="Helical" evidence="1">
    <location>
        <begin position="9"/>
        <end position="27"/>
    </location>
</feature>
<feature type="domain" description="Secretion system C-terminal sorting" evidence="2">
    <location>
        <begin position="883"/>
        <end position="962"/>
    </location>
</feature>
<dbReference type="InterPro" id="IPR052025">
    <property type="entry name" value="Xyloglucanase_GH74"/>
</dbReference>
<dbReference type="Gene3D" id="2.130.10.10">
    <property type="entry name" value="YVTN repeat-like/Quinoprotein amine dehydrogenase"/>
    <property type="match status" value="3"/>
</dbReference>
<evidence type="ECO:0000259" key="2">
    <source>
        <dbReference type="Pfam" id="PF18962"/>
    </source>
</evidence>